<gene>
    <name evidence="2" type="ORF">IEW27_07685</name>
    <name evidence="3" type="ORF">LNP80_00375</name>
</gene>
<name>A0A9Q3US97_9FLAO</name>
<dbReference type="Pfam" id="PF04466">
    <property type="entry name" value="Terminase_3"/>
    <property type="match status" value="1"/>
</dbReference>
<dbReference type="EMBL" id="JAJJML010000001">
    <property type="protein sequence ID" value="MCC9032711.1"/>
    <property type="molecule type" value="Genomic_DNA"/>
</dbReference>
<proteinExistence type="predicted"/>
<dbReference type="EMBL" id="JACXXP010000006">
    <property type="protein sequence ID" value="MBD3904470.1"/>
    <property type="molecule type" value="Genomic_DNA"/>
</dbReference>
<dbReference type="InterPro" id="IPR052380">
    <property type="entry name" value="Viral_DNA_packaging_terminase"/>
</dbReference>
<dbReference type="Proteomes" id="UP000603715">
    <property type="component" value="Unassembled WGS sequence"/>
</dbReference>
<reference evidence="2" key="3">
    <citation type="submission" date="2024-05" db="EMBL/GenBank/DDBJ databases">
        <title>Description of novel Chryseobacterium sp. strain C-2.</title>
        <authorList>
            <person name="Saticioglu I.B."/>
        </authorList>
    </citation>
    <scope>NUCLEOTIDE SEQUENCE</scope>
    <source>
        <strain evidence="2">C-2</strain>
    </source>
</reference>
<dbReference type="InterPro" id="IPR035412">
    <property type="entry name" value="Terminase_L_N"/>
</dbReference>
<feature type="domain" description="Phage terminase large subunit N-terminal" evidence="1">
    <location>
        <begin position="32"/>
        <end position="216"/>
    </location>
</feature>
<dbReference type="RefSeq" id="WP_191179020.1">
    <property type="nucleotide sequence ID" value="NZ_JACXXP010000006.1"/>
</dbReference>
<dbReference type="AlphaFoldDB" id="A0A9Q3US97"/>
<reference evidence="3" key="1">
    <citation type="submission" date="2021-11" db="EMBL/GenBank/DDBJ databases">
        <title>Description of novel Chryseobacterium species.</title>
        <authorList>
            <person name="Saticioglu I.B."/>
            <person name="Ay H."/>
            <person name="Altun S."/>
            <person name="Duman M."/>
        </authorList>
    </citation>
    <scope>NUCLEOTIDE SEQUENCE</scope>
    <source>
        <strain evidence="3">C-39</strain>
    </source>
</reference>
<evidence type="ECO:0000259" key="1">
    <source>
        <dbReference type="Pfam" id="PF04466"/>
    </source>
</evidence>
<protein>
    <submittedName>
        <fullName evidence="3">Phage terminase large subunit</fullName>
    </submittedName>
</protein>
<accession>A0A9Q3US97</accession>
<evidence type="ECO:0000313" key="4">
    <source>
        <dbReference type="Proteomes" id="UP000603715"/>
    </source>
</evidence>
<reference evidence="4" key="2">
    <citation type="submission" date="2023-07" db="EMBL/GenBank/DDBJ databases">
        <title>Description of novel Chryseobacterium sp. strain C-2.</title>
        <authorList>
            <person name="Saticioglu I.B."/>
        </authorList>
    </citation>
    <scope>NUCLEOTIDE SEQUENCE [LARGE SCALE GENOMIC DNA]</scope>
    <source>
        <strain evidence="4">C-2</strain>
    </source>
</reference>
<organism evidence="3 5">
    <name type="scientific">Chryseobacterium muglaense</name>
    <dbReference type="NCBI Taxonomy" id="2893752"/>
    <lineage>
        <taxon>Bacteria</taxon>
        <taxon>Pseudomonadati</taxon>
        <taxon>Bacteroidota</taxon>
        <taxon>Flavobacteriia</taxon>
        <taxon>Flavobacteriales</taxon>
        <taxon>Weeksellaceae</taxon>
        <taxon>Chryseobacterium group</taxon>
        <taxon>Chryseobacterium</taxon>
    </lineage>
</organism>
<dbReference type="Gene3D" id="3.30.420.280">
    <property type="match status" value="1"/>
</dbReference>
<dbReference type="PANTHER" id="PTHR39184">
    <property type="match status" value="1"/>
</dbReference>
<evidence type="ECO:0000313" key="3">
    <source>
        <dbReference type="EMBL" id="MCC9032711.1"/>
    </source>
</evidence>
<dbReference type="Proteomes" id="UP001107960">
    <property type="component" value="Unassembled WGS sequence"/>
</dbReference>
<evidence type="ECO:0000313" key="2">
    <source>
        <dbReference type="EMBL" id="MBD3904470.1"/>
    </source>
</evidence>
<dbReference type="Gene3D" id="3.40.50.300">
    <property type="entry name" value="P-loop containing nucleotide triphosphate hydrolases"/>
    <property type="match status" value="1"/>
</dbReference>
<evidence type="ECO:0000313" key="5">
    <source>
        <dbReference type="Proteomes" id="UP001107960"/>
    </source>
</evidence>
<dbReference type="InterPro" id="IPR027417">
    <property type="entry name" value="P-loop_NTPase"/>
</dbReference>
<dbReference type="PANTHER" id="PTHR39184:SF1">
    <property type="entry name" value="PBSX PHAGE TERMINASE LARGE SUBUNIT"/>
    <property type="match status" value="1"/>
</dbReference>
<comment type="caution">
    <text evidence="3">The sequence shown here is derived from an EMBL/GenBank/DDBJ whole genome shotgun (WGS) entry which is preliminary data.</text>
</comment>
<sequence length="453" mass="53728">MMTKTKLPNKKLAIPKKKIAPKFRDAFIRFYRYMIFFGGRGGSKSTHIAILLLSRMMTDEYMYLVYCRKWSAHIKDSQFKIFQDCVKMMGWQDEFKFNQSDYSFVCLRNGNRAVAKGLDDNQKTKSIAEPTHIWVEEADQMTFDDFDTLNKALRSLKTQNSFILSFNTFINELHWIRTTIFDKEQQYELSEQFRNMDTYLNHSTYLDNPFINQEEYLQTLLMDNGGNESKIASDRYGLWGQMPNENPWLYAFDKEKHVRVIPFIPSYPIYLSFDFNKNPMTVKMFQMSPQKGLYDSFVHMIDEMEGTVVLREFCERIKAKYPFSPFFVTGDSSGQKKGEVGYESKHDSAYSMIKKHLGLSDKQMNPNGYNLTYENSRILMNQMFYNYPNLYIHPQCKVTINECEIATVDEKSMNVHELKKDRGTYAMDHFDNMRYFFQKYFQEFARSNYHATK</sequence>
<keyword evidence="4" id="KW-1185">Reference proteome</keyword>